<protein>
    <submittedName>
        <fullName evidence="1">Uncharacterized protein</fullName>
    </submittedName>
</protein>
<evidence type="ECO:0000313" key="1">
    <source>
        <dbReference type="EMBL" id="KRY25703.1"/>
    </source>
</evidence>
<proteinExistence type="predicted"/>
<sequence>MTITMTFSNVGQVQPQSKRRPFIRHERVYVT</sequence>
<name>A0A0V1ALM9_TRIBR</name>
<keyword evidence="2" id="KW-1185">Reference proteome</keyword>
<reference evidence="1 2" key="1">
    <citation type="submission" date="2015-01" db="EMBL/GenBank/DDBJ databases">
        <title>Evolution of Trichinella species and genotypes.</title>
        <authorList>
            <person name="Korhonen P.K."/>
            <person name="Edoardo P."/>
            <person name="Giuseppe L.R."/>
            <person name="Gasser R.B."/>
        </authorList>
    </citation>
    <scope>NUCLEOTIDE SEQUENCE [LARGE SCALE GENOMIC DNA]</scope>
    <source>
        <strain evidence="1">ISS120</strain>
    </source>
</reference>
<gene>
    <name evidence="1" type="ORF">T03_9620</name>
</gene>
<dbReference type="EMBL" id="JYDI01002161">
    <property type="protein sequence ID" value="KRY25703.1"/>
    <property type="molecule type" value="Genomic_DNA"/>
</dbReference>
<dbReference type="AlphaFoldDB" id="A0A0V1ALM9"/>
<evidence type="ECO:0000313" key="2">
    <source>
        <dbReference type="Proteomes" id="UP000054653"/>
    </source>
</evidence>
<dbReference type="Proteomes" id="UP000054653">
    <property type="component" value="Unassembled WGS sequence"/>
</dbReference>
<organism evidence="1 2">
    <name type="scientific">Trichinella britovi</name>
    <name type="common">Parasitic roundworm</name>
    <dbReference type="NCBI Taxonomy" id="45882"/>
    <lineage>
        <taxon>Eukaryota</taxon>
        <taxon>Metazoa</taxon>
        <taxon>Ecdysozoa</taxon>
        <taxon>Nematoda</taxon>
        <taxon>Enoplea</taxon>
        <taxon>Dorylaimia</taxon>
        <taxon>Trichinellida</taxon>
        <taxon>Trichinellidae</taxon>
        <taxon>Trichinella</taxon>
    </lineage>
</organism>
<accession>A0A0V1ALM9</accession>
<comment type="caution">
    <text evidence="1">The sequence shown here is derived from an EMBL/GenBank/DDBJ whole genome shotgun (WGS) entry which is preliminary data.</text>
</comment>